<organism evidence="10 11">
    <name type="scientific">Robertmurraya beringensis</name>
    <dbReference type="NCBI Taxonomy" id="641660"/>
    <lineage>
        <taxon>Bacteria</taxon>
        <taxon>Bacillati</taxon>
        <taxon>Bacillota</taxon>
        <taxon>Bacilli</taxon>
        <taxon>Bacillales</taxon>
        <taxon>Bacillaceae</taxon>
        <taxon>Robertmurraya</taxon>
    </lineage>
</organism>
<evidence type="ECO:0000256" key="2">
    <source>
        <dbReference type="ARBA" id="ARBA00022692"/>
    </source>
</evidence>
<dbReference type="InterPro" id="IPR003439">
    <property type="entry name" value="ABC_transporter-like_ATP-bd"/>
</dbReference>
<feature type="transmembrane region" description="Helical" evidence="7">
    <location>
        <begin position="155"/>
        <end position="174"/>
    </location>
</feature>
<keyword evidence="4 10" id="KW-0067">ATP-binding</keyword>
<dbReference type="Gene3D" id="1.20.1560.10">
    <property type="entry name" value="ABC transporter type 1, transmembrane domain"/>
    <property type="match status" value="1"/>
</dbReference>
<accession>A0ABV6KKT1</accession>
<dbReference type="PROSITE" id="PS00211">
    <property type="entry name" value="ABC_TRANSPORTER_1"/>
    <property type="match status" value="1"/>
</dbReference>
<dbReference type="InterPro" id="IPR011527">
    <property type="entry name" value="ABC1_TM_dom"/>
</dbReference>
<feature type="transmembrane region" description="Helical" evidence="7">
    <location>
        <begin position="240"/>
        <end position="258"/>
    </location>
</feature>
<dbReference type="InterPro" id="IPR027417">
    <property type="entry name" value="P-loop_NTPase"/>
</dbReference>
<dbReference type="SUPFAM" id="SSF52540">
    <property type="entry name" value="P-loop containing nucleoside triphosphate hydrolases"/>
    <property type="match status" value="1"/>
</dbReference>
<keyword evidence="5 7" id="KW-1133">Transmembrane helix</keyword>
<evidence type="ECO:0000256" key="1">
    <source>
        <dbReference type="ARBA" id="ARBA00004651"/>
    </source>
</evidence>
<evidence type="ECO:0000256" key="4">
    <source>
        <dbReference type="ARBA" id="ARBA00022840"/>
    </source>
</evidence>
<feature type="transmembrane region" description="Helical" evidence="7">
    <location>
        <begin position="52"/>
        <end position="72"/>
    </location>
</feature>
<keyword evidence="11" id="KW-1185">Reference proteome</keyword>
<comment type="caution">
    <text evidence="10">The sequence shown here is derived from an EMBL/GenBank/DDBJ whole genome shotgun (WGS) entry which is preliminary data.</text>
</comment>
<comment type="subcellular location">
    <subcellularLocation>
        <location evidence="1">Cell membrane</location>
        <topology evidence="1">Multi-pass membrane protein</topology>
    </subcellularLocation>
</comment>
<dbReference type="GO" id="GO:0005524">
    <property type="term" value="F:ATP binding"/>
    <property type="evidence" value="ECO:0007669"/>
    <property type="project" value="UniProtKB-KW"/>
</dbReference>
<evidence type="ECO:0000256" key="5">
    <source>
        <dbReference type="ARBA" id="ARBA00022989"/>
    </source>
</evidence>
<evidence type="ECO:0000313" key="11">
    <source>
        <dbReference type="Proteomes" id="UP001589738"/>
    </source>
</evidence>
<dbReference type="PROSITE" id="PS50893">
    <property type="entry name" value="ABC_TRANSPORTER_2"/>
    <property type="match status" value="1"/>
</dbReference>
<keyword evidence="6 7" id="KW-0472">Membrane</keyword>
<feature type="transmembrane region" description="Helical" evidence="7">
    <location>
        <begin position="12"/>
        <end position="32"/>
    </location>
</feature>
<dbReference type="InterPro" id="IPR017871">
    <property type="entry name" value="ABC_transporter-like_CS"/>
</dbReference>
<keyword evidence="3" id="KW-0547">Nucleotide-binding</keyword>
<dbReference type="Pfam" id="PF00664">
    <property type="entry name" value="ABC_membrane"/>
    <property type="match status" value="1"/>
</dbReference>
<dbReference type="RefSeq" id="WP_340906022.1">
    <property type="nucleotide sequence ID" value="NZ_JBHLUU010000005.1"/>
</dbReference>
<dbReference type="Proteomes" id="UP001589738">
    <property type="component" value="Unassembled WGS sequence"/>
</dbReference>
<feature type="domain" description="ABC transporter" evidence="8">
    <location>
        <begin position="332"/>
        <end position="565"/>
    </location>
</feature>
<keyword evidence="2 7" id="KW-0812">Transmembrane</keyword>
<feature type="domain" description="ABC transmembrane type-1" evidence="9">
    <location>
        <begin position="16"/>
        <end position="298"/>
    </location>
</feature>
<dbReference type="PANTHER" id="PTHR43394">
    <property type="entry name" value="ATP-DEPENDENT PERMEASE MDL1, MITOCHONDRIAL"/>
    <property type="match status" value="1"/>
</dbReference>
<sequence>MKKLFKYIFPYKYATIMALSLTGFELVVELIQPVLMAKIIDEGITNGDMFPVYLWGGILLLLSFIAFVAGIVNSFYSSHVGQAVGYDLRRDLFDKIQQFAFKDFQEIPTSSLITRLTNDVTQIQNFLFMSLRIALRAPLFILGGMIMAFTVNVKLATILLISVPLLMVIVLTLIRKGVTLFQLVQKKLDRVNSIIQENLVGIRLIKAFTRGPHEQGRFEKVNKLLREDNKKALQIMEMTMPILMFGMNVAMVIILWFGSLQLDIGGAQAGEIVAVLNYGTKIMFAFTVFSFVMMNYSRAQASSGRLVEILEQETDAEQLNTPSTGEKIDGRVEFHHVSFQYPQALKRTLDDISFTAEVGQRIGILGETGSGKTSLFQLIPRLFEVTEGHITIDDEDITKYEKEELRKQIGMVPQEAHLFTGTVKENIGWGKENATFDEIIEAAKKAEIHEFIMTLPHQYETMVGQRGVNLSGGQKQRLSIARAIVRQPRILLLDDSTSALDSKTEANILTSIKDQACTTFIIAQKISSVIKSDQILLLEEGMLVAKGTHEQLLKESDSYRRIYKSQMQKEMEQLA</sequence>
<dbReference type="EMBL" id="JBHLUU010000005">
    <property type="protein sequence ID" value="MFC0473879.1"/>
    <property type="molecule type" value="Genomic_DNA"/>
</dbReference>
<evidence type="ECO:0000256" key="6">
    <source>
        <dbReference type="ARBA" id="ARBA00023136"/>
    </source>
</evidence>
<proteinExistence type="predicted"/>
<dbReference type="InterPro" id="IPR039421">
    <property type="entry name" value="Type_1_exporter"/>
</dbReference>
<evidence type="ECO:0000256" key="3">
    <source>
        <dbReference type="ARBA" id="ARBA00022741"/>
    </source>
</evidence>
<dbReference type="Gene3D" id="3.40.50.300">
    <property type="entry name" value="P-loop containing nucleotide triphosphate hydrolases"/>
    <property type="match status" value="1"/>
</dbReference>
<dbReference type="InterPro" id="IPR036640">
    <property type="entry name" value="ABC1_TM_sf"/>
</dbReference>
<dbReference type="SUPFAM" id="SSF90123">
    <property type="entry name" value="ABC transporter transmembrane region"/>
    <property type="match status" value="1"/>
</dbReference>
<name>A0ABV6KKT1_9BACI</name>
<dbReference type="PROSITE" id="PS50929">
    <property type="entry name" value="ABC_TM1F"/>
    <property type="match status" value="1"/>
</dbReference>
<dbReference type="InterPro" id="IPR003593">
    <property type="entry name" value="AAA+_ATPase"/>
</dbReference>
<feature type="transmembrane region" description="Helical" evidence="7">
    <location>
        <begin position="278"/>
        <end position="296"/>
    </location>
</feature>
<protein>
    <submittedName>
        <fullName evidence="10">ABC transporter ATP-binding protein</fullName>
    </submittedName>
</protein>
<feature type="transmembrane region" description="Helical" evidence="7">
    <location>
        <begin position="133"/>
        <end position="149"/>
    </location>
</feature>
<evidence type="ECO:0000259" key="9">
    <source>
        <dbReference type="PROSITE" id="PS50929"/>
    </source>
</evidence>
<evidence type="ECO:0000259" key="8">
    <source>
        <dbReference type="PROSITE" id="PS50893"/>
    </source>
</evidence>
<evidence type="ECO:0000313" key="10">
    <source>
        <dbReference type="EMBL" id="MFC0473879.1"/>
    </source>
</evidence>
<dbReference type="Pfam" id="PF00005">
    <property type="entry name" value="ABC_tran"/>
    <property type="match status" value="1"/>
</dbReference>
<gene>
    <name evidence="10" type="ORF">ACFFHF_00780</name>
</gene>
<dbReference type="SMART" id="SM00382">
    <property type="entry name" value="AAA"/>
    <property type="match status" value="1"/>
</dbReference>
<evidence type="ECO:0000256" key="7">
    <source>
        <dbReference type="SAM" id="Phobius"/>
    </source>
</evidence>
<dbReference type="CDD" id="cd18548">
    <property type="entry name" value="ABC_6TM_Tm287_like"/>
    <property type="match status" value="1"/>
</dbReference>
<dbReference type="PANTHER" id="PTHR43394:SF1">
    <property type="entry name" value="ATP-BINDING CASSETTE SUB-FAMILY B MEMBER 10, MITOCHONDRIAL"/>
    <property type="match status" value="1"/>
</dbReference>
<reference evidence="10 11" key="1">
    <citation type="submission" date="2024-09" db="EMBL/GenBank/DDBJ databases">
        <authorList>
            <person name="Sun Q."/>
            <person name="Mori K."/>
        </authorList>
    </citation>
    <scope>NUCLEOTIDE SEQUENCE [LARGE SCALE GENOMIC DNA]</scope>
    <source>
        <strain evidence="10 11">CGMCC 1.9126</strain>
    </source>
</reference>